<dbReference type="PANTHER" id="PTHR11575:SF24">
    <property type="entry name" value="5'-NUCLEOTIDASE"/>
    <property type="match status" value="1"/>
</dbReference>
<keyword evidence="1" id="KW-0547">Nucleotide-binding</keyword>
<dbReference type="SUPFAM" id="SSF56300">
    <property type="entry name" value="Metallo-dependent phosphatases"/>
    <property type="match status" value="1"/>
</dbReference>
<keyword evidence="2" id="KW-0472">Membrane</keyword>
<gene>
    <name evidence="4" type="ORF">OZSIB_2729</name>
</gene>
<evidence type="ECO:0000313" key="4">
    <source>
        <dbReference type="EMBL" id="RCK80841.1"/>
    </source>
</evidence>
<dbReference type="Gene3D" id="3.60.21.10">
    <property type="match status" value="1"/>
</dbReference>
<dbReference type="SUPFAM" id="SSF55816">
    <property type="entry name" value="5'-nucleotidase (syn. UDP-sugar hydrolase), C-terminal domain"/>
    <property type="match status" value="1"/>
</dbReference>
<dbReference type="AlphaFoldDB" id="A0A367ZU33"/>
<comment type="similarity">
    <text evidence="1">Belongs to the 5'-nucleotidase family.</text>
</comment>
<dbReference type="Proteomes" id="UP000252355">
    <property type="component" value="Unassembled WGS sequence"/>
</dbReference>
<dbReference type="GO" id="GO:0009166">
    <property type="term" value="P:nucleotide catabolic process"/>
    <property type="evidence" value="ECO:0007669"/>
    <property type="project" value="InterPro"/>
</dbReference>
<name>A0A367ZU33_9BACT</name>
<evidence type="ECO:0000256" key="2">
    <source>
        <dbReference type="SAM" id="Phobius"/>
    </source>
</evidence>
<dbReference type="InterPro" id="IPR008334">
    <property type="entry name" value="5'-Nucleotdase_C"/>
</dbReference>
<evidence type="ECO:0000259" key="3">
    <source>
        <dbReference type="Pfam" id="PF02872"/>
    </source>
</evidence>
<evidence type="ECO:0000313" key="5">
    <source>
        <dbReference type="Proteomes" id="UP000252355"/>
    </source>
</evidence>
<dbReference type="PRINTS" id="PR01607">
    <property type="entry name" value="APYRASEFAMLY"/>
</dbReference>
<reference evidence="4 5" key="1">
    <citation type="submission" date="2018-05" db="EMBL/GenBank/DDBJ databases">
        <title>A metagenomic window into the 2 km-deep terrestrial subsurface aquifer revealed taxonomically and functionally diverse microbial community comprising novel uncultured bacterial lineages.</title>
        <authorList>
            <person name="Kadnikov V.V."/>
            <person name="Mardanov A.V."/>
            <person name="Beletsky A.V."/>
            <person name="Banks D."/>
            <person name="Pimenov N.V."/>
            <person name="Frank Y.A."/>
            <person name="Karnachuk O.V."/>
            <person name="Ravin N.V."/>
        </authorList>
    </citation>
    <scope>NUCLEOTIDE SEQUENCE [LARGE SCALE GENOMIC DNA]</scope>
    <source>
        <strain evidence="4">BY5</strain>
    </source>
</reference>
<feature type="transmembrane region" description="Helical" evidence="2">
    <location>
        <begin position="12"/>
        <end position="30"/>
    </location>
</feature>
<dbReference type="GO" id="GO:0016787">
    <property type="term" value="F:hydrolase activity"/>
    <property type="evidence" value="ECO:0007669"/>
    <property type="project" value="UniProtKB-KW"/>
</dbReference>
<keyword evidence="1" id="KW-0378">Hydrolase</keyword>
<dbReference type="InterPro" id="IPR036907">
    <property type="entry name" value="5'-Nucleotdase_C_sf"/>
</dbReference>
<comment type="caution">
    <text evidence="4">The sequence shown here is derived from an EMBL/GenBank/DDBJ whole genome shotgun (WGS) entry which is preliminary data.</text>
</comment>
<proteinExistence type="inferred from homology"/>
<dbReference type="Pfam" id="PF02872">
    <property type="entry name" value="5_nucleotid_C"/>
    <property type="match status" value="1"/>
</dbReference>
<dbReference type="GO" id="GO:0000166">
    <property type="term" value="F:nucleotide binding"/>
    <property type="evidence" value="ECO:0007669"/>
    <property type="project" value="UniProtKB-KW"/>
</dbReference>
<feature type="domain" description="5'-Nucleotidase C-terminal" evidence="3">
    <location>
        <begin position="336"/>
        <end position="480"/>
    </location>
</feature>
<accession>A0A367ZU33</accession>
<dbReference type="PANTHER" id="PTHR11575">
    <property type="entry name" value="5'-NUCLEOTIDASE-RELATED"/>
    <property type="match status" value="1"/>
</dbReference>
<protein>
    <submittedName>
        <fullName evidence="4">5'-nucleotidase</fullName>
    </submittedName>
</protein>
<keyword evidence="2" id="KW-0812">Transmembrane</keyword>
<dbReference type="InterPro" id="IPR029052">
    <property type="entry name" value="Metallo-depent_PP-like"/>
</dbReference>
<evidence type="ECO:0000256" key="1">
    <source>
        <dbReference type="RuleBase" id="RU362119"/>
    </source>
</evidence>
<dbReference type="Gene3D" id="3.90.780.10">
    <property type="entry name" value="5'-Nucleotidase, C-terminal domain"/>
    <property type="match status" value="1"/>
</dbReference>
<dbReference type="EMBL" id="QOQW01000004">
    <property type="protein sequence ID" value="RCK80841.1"/>
    <property type="molecule type" value="Genomic_DNA"/>
</dbReference>
<keyword evidence="2" id="KW-1133">Transmembrane helix</keyword>
<organism evidence="4 5">
    <name type="scientific">Candidatus Ozemobacter sibiricus</name>
    <dbReference type="NCBI Taxonomy" id="2268124"/>
    <lineage>
        <taxon>Bacteria</taxon>
        <taxon>Candidatus Ozemobacteria</taxon>
        <taxon>Candidatus Ozemobacterales</taxon>
        <taxon>Candidatus Ozemobacteraceae</taxon>
        <taxon>Candidatus Ozemobacter</taxon>
    </lineage>
</organism>
<dbReference type="InterPro" id="IPR006179">
    <property type="entry name" value="5_nucleotidase/apyrase"/>
</dbReference>
<sequence length="519" mass="56757">MHPRSGGIVGRLLLLAGFIALVTAIAIVLLPRGQRRYHLFFLGVSKGRVKPITAKFPPYRGNRMGGAAYVKRQLDTLIASLSGEPYNILSIGSEISGTAEAYFSRGAIPVEVLNRLKVDAMLVGNIEFTFGRQRLEELAGLAHFPFLGTNVTVMGSDEPPPFLQKEQILSPGGGLKIGVVGVTPPQTPTLTSAGNVAGLQFLPPGPELVERVKSLRNRGVDLVVMLSLYDDSRLSDEEWAQIVAARPDVLAMVDFEVDPPLPVEKDGIIIKTISGYNQSKEIDLLTLELPAFGGRPTAWHGRRIPVYCDELEPDSAMEDYLTTAASDIEKLKGEVIGQFAADSSRQYDRECPIGNLVADAMRDLFQSDVALMNSGGIQSDIKEGPFTVGDLFSLLPFDNQVVNMTLTGQDLLEVLSISVSLKRGLLQISGGRYTFAHRTEEDFELKEVVIGSEMLDPTRTYRVTTNSFLAEGGDGFWAFKRGKEVQNGPLHREAVRTYLQRLTASGPLRLATEGRIIRE</sequence>